<reference evidence="6 7" key="1">
    <citation type="submission" date="2024-01" db="EMBL/GenBank/DDBJ databases">
        <title>The complete chloroplast genome sequence of Lithospermum erythrorhizon: insights into the phylogenetic relationship among Boraginaceae species and the maternal lineages of purple gromwells.</title>
        <authorList>
            <person name="Okada T."/>
            <person name="Watanabe K."/>
        </authorList>
    </citation>
    <scope>NUCLEOTIDE SEQUENCE [LARGE SCALE GENOMIC DNA]</scope>
</reference>
<protein>
    <recommendedName>
        <fullName evidence="5">RING-type domain-containing protein</fullName>
    </recommendedName>
</protein>
<dbReference type="GO" id="GO:0061630">
    <property type="term" value="F:ubiquitin protein ligase activity"/>
    <property type="evidence" value="ECO:0007669"/>
    <property type="project" value="TreeGrafter"/>
</dbReference>
<evidence type="ECO:0000256" key="1">
    <source>
        <dbReference type="ARBA" id="ARBA00022723"/>
    </source>
</evidence>
<dbReference type="PROSITE" id="PS50089">
    <property type="entry name" value="ZF_RING_2"/>
    <property type="match status" value="1"/>
</dbReference>
<keyword evidence="3" id="KW-0862">Zinc</keyword>
<gene>
    <name evidence="6" type="ORF">LIER_13433</name>
</gene>
<dbReference type="PANTHER" id="PTHR45969:SF5">
    <property type="entry name" value="E3 UBIQUITIN-PROTEIN LIGASE RHA2A"/>
    <property type="match status" value="1"/>
</dbReference>
<comment type="caution">
    <text evidence="6">The sequence shown here is derived from an EMBL/GenBank/DDBJ whole genome shotgun (WGS) entry which is preliminary data.</text>
</comment>
<dbReference type="InterPro" id="IPR001841">
    <property type="entry name" value="Znf_RING"/>
</dbReference>
<dbReference type="CDD" id="cd16448">
    <property type="entry name" value="RING-H2"/>
    <property type="match status" value="1"/>
</dbReference>
<evidence type="ECO:0000256" key="3">
    <source>
        <dbReference type="ARBA" id="ARBA00022833"/>
    </source>
</evidence>
<evidence type="ECO:0000256" key="2">
    <source>
        <dbReference type="ARBA" id="ARBA00022771"/>
    </source>
</evidence>
<dbReference type="PANTHER" id="PTHR45969">
    <property type="entry name" value="RING ZINC FINGER PROTEIN-RELATED"/>
    <property type="match status" value="1"/>
</dbReference>
<accession>A0AAV3PVE5</accession>
<dbReference type="EMBL" id="BAABME010002713">
    <property type="protein sequence ID" value="GAA0155782.1"/>
    <property type="molecule type" value="Genomic_DNA"/>
</dbReference>
<evidence type="ECO:0000259" key="5">
    <source>
        <dbReference type="PROSITE" id="PS50089"/>
    </source>
</evidence>
<dbReference type="GO" id="GO:0008270">
    <property type="term" value="F:zinc ion binding"/>
    <property type="evidence" value="ECO:0007669"/>
    <property type="project" value="UniProtKB-KW"/>
</dbReference>
<keyword evidence="2 4" id="KW-0863">Zinc-finger</keyword>
<dbReference type="GO" id="GO:0016567">
    <property type="term" value="P:protein ubiquitination"/>
    <property type="evidence" value="ECO:0007669"/>
    <property type="project" value="TreeGrafter"/>
</dbReference>
<dbReference type="InterPro" id="IPR013083">
    <property type="entry name" value="Znf_RING/FYVE/PHD"/>
</dbReference>
<dbReference type="Gene3D" id="3.30.40.10">
    <property type="entry name" value="Zinc/RING finger domain, C3HC4 (zinc finger)"/>
    <property type="match status" value="1"/>
</dbReference>
<evidence type="ECO:0000313" key="7">
    <source>
        <dbReference type="Proteomes" id="UP001454036"/>
    </source>
</evidence>
<evidence type="ECO:0000256" key="4">
    <source>
        <dbReference type="PROSITE-ProRule" id="PRU00175"/>
    </source>
</evidence>
<feature type="domain" description="RING-type" evidence="5">
    <location>
        <begin position="93"/>
        <end position="135"/>
    </location>
</feature>
<organism evidence="6 7">
    <name type="scientific">Lithospermum erythrorhizon</name>
    <name type="common">Purple gromwell</name>
    <name type="synonym">Lithospermum officinale var. erythrorhizon</name>
    <dbReference type="NCBI Taxonomy" id="34254"/>
    <lineage>
        <taxon>Eukaryota</taxon>
        <taxon>Viridiplantae</taxon>
        <taxon>Streptophyta</taxon>
        <taxon>Embryophyta</taxon>
        <taxon>Tracheophyta</taxon>
        <taxon>Spermatophyta</taxon>
        <taxon>Magnoliopsida</taxon>
        <taxon>eudicotyledons</taxon>
        <taxon>Gunneridae</taxon>
        <taxon>Pentapetalae</taxon>
        <taxon>asterids</taxon>
        <taxon>lamiids</taxon>
        <taxon>Boraginales</taxon>
        <taxon>Boraginaceae</taxon>
        <taxon>Boraginoideae</taxon>
        <taxon>Lithospermeae</taxon>
        <taxon>Lithospermum</taxon>
    </lineage>
</organism>
<name>A0AAV3PVE5_LITER</name>
<dbReference type="Pfam" id="PF13639">
    <property type="entry name" value="zf-RING_2"/>
    <property type="match status" value="1"/>
</dbReference>
<proteinExistence type="predicted"/>
<evidence type="ECO:0000313" key="6">
    <source>
        <dbReference type="EMBL" id="GAA0155782.1"/>
    </source>
</evidence>
<sequence>MGLQNQLTDVSSESIPIIIISIIAKWACYIRSLFFDIFHFILSPNHLHQMHDAHAYDVVGSGLANVVVLAEQLNLNRVLSHSFHDKGDPYSKCVVCLIHFGGGDHVRILACQHVFHKDCFDGWLHCLNFNCPLCRASLVSDESVELTRRRFEEGIALEECEVLMKYTTVVSNTPRVIMALVQPEKLPSPRSDQGNIIR</sequence>
<keyword evidence="1" id="KW-0479">Metal-binding</keyword>
<dbReference type="AlphaFoldDB" id="A0AAV3PVE5"/>
<dbReference type="Proteomes" id="UP001454036">
    <property type="component" value="Unassembled WGS sequence"/>
</dbReference>
<dbReference type="SUPFAM" id="SSF57850">
    <property type="entry name" value="RING/U-box"/>
    <property type="match status" value="1"/>
</dbReference>
<keyword evidence="7" id="KW-1185">Reference proteome</keyword>
<dbReference type="SMART" id="SM00184">
    <property type="entry name" value="RING"/>
    <property type="match status" value="1"/>
</dbReference>